<sequence length="1214" mass="140186">MGFDTNLQKEIWLKHIEVQERVLQLNSAPIAIEPESIQISGQRLRLSVCQTDELDAKIDKIKSFFGVSDEAIDNSNDTIVCDARFSPNLYDISQLAEDCQKYYIQLSRNPIIEGVIRSQKSTFSKIVKALKEQGDQYDVDSNRRLQVTVEALRKLDNDSDIPCGILPKNASGIFSISPTPAYFIRKWLSIECSHSLKYENFKIEGVEERRLRRVLTIHDKYFSESALQKFNELWGLRLFSFDVYVKVSEDIMKEYDFEKSLYDFPDSQDGIFRYHFNAKSNDNNGNLSIIRGKWQVDLLKNICSSEFGDNNYQFHIDYNYLYDSKLYHQNVDGINLYDFFQDLKDTISEERISISESKQSIGVDFDWRITAPDQLRIELSNKYDDLEVSIFSNHRCNVEISDKNAEWEKIETFLKKNFSSLKTYISPKDGSMHFVQEYCTQEQASQFQISLSTSLNELRKLGCEFEIHADPVGKKRYLLRIDQNKIVENKENVVSTLRGAEFTVRGHSIGKLFKVIFPELLIDISSADYKFNEEGALTFNQITPNLEGDMEKIKRLKDAFDNISTGKCVKNSNISQFIFDATKAAPTQDIEFYTNESSDYYQEVKSNLLNKQINHSQLDAIIKCLKANDISLIQGPPGTGKSTAIAELIWQHIRLNPQERILLTSETNLAVDNAIDRTVNSTHNLVKPIRFGSDDRLAVEGRQFSINAMEQWVETGKFDYIENQDESIADDEVQTKNGKMILENWLDNIRKRIDRSNMDYRSVSLWEHILENPDKPLRQLIFDQYKAHCNVVGATCSSIGEKNTKNRPTKFFMNYCSVFGEVGTKTIYKRGNDFSDKEEELKITTYNCKDGISFTTVIQDESSKATPAELALPLVYGKRNIVIGDHRQLPPMLDKEEFVNTLEFLLDNASGESELRQLRKLKSYVLKNFKEMEISHFQRIYENIDPSLKGKFTQQYRMHPDINEVIKQFYEDNDNSESKDGLVCGLIDPIDLGVNDKNMTNPFSRYHGIQIDDFICGESLSPDNHVVWIDVNSPEMIEGTSRVNEGEVEVISHILEKFSISNSFREYCDKWTDEDDKEIGIISFYSKQRNRIRKMCRSFNNLSMKIDVVDRFQGMERNIIIVSMVRSNTIVSDSQQEPNFAEYELGYPEQTDLGFAQSPNRLNVALSRAKRLLIIIGNSELFRQKDIYNNVYKIIEANSNGKIIKCNPYEDLQK</sequence>
<proteinExistence type="predicted"/>
<evidence type="ECO:0000313" key="1">
    <source>
        <dbReference type="EMBL" id="TGX80539.1"/>
    </source>
</evidence>
<evidence type="ECO:0000313" key="2">
    <source>
        <dbReference type="Proteomes" id="UP000308886"/>
    </source>
</evidence>
<protein>
    <submittedName>
        <fullName evidence="1">Uncharacterized protein</fullName>
    </submittedName>
</protein>
<reference evidence="1" key="1">
    <citation type="submission" date="2019-04" db="EMBL/GenBank/DDBJ databases">
        <title>Microbes associate with the intestines of laboratory mice.</title>
        <authorList>
            <person name="Navarre W."/>
            <person name="Wong E."/>
            <person name="Huang K."/>
            <person name="Tropini C."/>
            <person name="Ng K."/>
            <person name="Yu B."/>
        </authorList>
    </citation>
    <scope>NUCLEOTIDE SEQUENCE</scope>
    <source>
        <strain evidence="1">NM73_A23</strain>
    </source>
</reference>
<name>A0AC61QME5_9BACT</name>
<keyword evidence="2" id="KW-1185">Reference proteome</keyword>
<organism evidence="1 2">
    <name type="scientific">Palleniella muris</name>
    <dbReference type="NCBI Taxonomy" id="3038145"/>
    <lineage>
        <taxon>Bacteria</taxon>
        <taxon>Pseudomonadati</taxon>
        <taxon>Bacteroidota</taxon>
        <taxon>Bacteroidia</taxon>
        <taxon>Bacteroidales</taxon>
        <taxon>Prevotellaceae</taxon>
        <taxon>Palleniella</taxon>
    </lineage>
</organism>
<dbReference type="EMBL" id="SRZC01000025">
    <property type="protein sequence ID" value="TGX80539.1"/>
    <property type="molecule type" value="Genomic_DNA"/>
</dbReference>
<accession>A0AC61QME5</accession>
<comment type="caution">
    <text evidence="1">The sequence shown here is derived from an EMBL/GenBank/DDBJ whole genome shotgun (WGS) entry which is preliminary data.</text>
</comment>
<gene>
    <name evidence="1" type="ORF">E5358_12865</name>
</gene>
<dbReference type="Proteomes" id="UP000308886">
    <property type="component" value="Unassembled WGS sequence"/>
</dbReference>